<feature type="region of interest" description="Disordered" evidence="1">
    <location>
        <begin position="1"/>
        <end position="39"/>
    </location>
</feature>
<evidence type="ECO:0000313" key="3">
    <source>
        <dbReference type="Proteomes" id="UP000756346"/>
    </source>
</evidence>
<dbReference type="AlphaFoldDB" id="A0A9P9BK15"/>
<feature type="compositionally biased region" description="Pro residues" evidence="1">
    <location>
        <begin position="1"/>
        <end position="10"/>
    </location>
</feature>
<dbReference type="Proteomes" id="UP000756346">
    <property type="component" value="Unassembled WGS sequence"/>
</dbReference>
<sequence length="415" mass="46185">MLQPQSPPSVPAAVIDSRRIRKRATDRKSQKKHRERQKSYIKQLEASLESLASCKDTDERMVTLLAARDQYKSRYEEAMSRINRMRDILCAADQAAGESSVMHLFDCSSMPSWLVTQPSSAGGGATPPGLEMNALDLVLTPATSLADDVAMALPTILPNNDNASHNGHDTTSIAHSLADMLTIDYYDNAGGYGSIQPSLGPTTFDNEPPPALRIPVSLDGVIGDHEHICLPRYATPVGPGDRHITSMLIEASREHAAQAFDLTPPTLQRVLSSKADLLAFRLYNYIAAYGPMPMHWHVTRSLDDYQQIPPFLRPLEIQRRIPHRICAGLIVWPDMRRCLVRDALSVSPEVVGTDLVRNLGTTWHPQLCVSGDLTTSMDLFVVLERQAASLEFWRCRPEFFVKYPQYAHCRMGQPS</sequence>
<dbReference type="GeneID" id="70190739"/>
<dbReference type="OrthoDB" id="4161589at2759"/>
<dbReference type="CDD" id="cd14688">
    <property type="entry name" value="bZIP_YAP"/>
    <property type="match status" value="1"/>
</dbReference>
<comment type="caution">
    <text evidence="2">The sequence shown here is derived from an EMBL/GenBank/DDBJ whole genome shotgun (WGS) entry which is preliminary data.</text>
</comment>
<organism evidence="2 3">
    <name type="scientific">Microdochium trichocladiopsis</name>
    <dbReference type="NCBI Taxonomy" id="1682393"/>
    <lineage>
        <taxon>Eukaryota</taxon>
        <taxon>Fungi</taxon>
        <taxon>Dikarya</taxon>
        <taxon>Ascomycota</taxon>
        <taxon>Pezizomycotina</taxon>
        <taxon>Sordariomycetes</taxon>
        <taxon>Xylariomycetidae</taxon>
        <taxon>Xylariales</taxon>
        <taxon>Microdochiaceae</taxon>
        <taxon>Microdochium</taxon>
    </lineage>
</organism>
<dbReference type="RefSeq" id="XP_046006912.1">
    <property type="nucleotide sequence ID" value="XM_046161193.1"/>
</dbReference>
<dbReference type="PANTHER" id="PTHR37012">
    <property type="entry name" value="B-ZIP TRANSCRIPTION FACTOR (EUROFUNG)-RELATED"/>
    <property type="match status" value="1"/>
</dbReference>
<evidence type="ECO:0008006" key="4">
    <source>
        <dbReference type="Google" id="ProtNLM"/>
    </source>
</evidence>
<keyword evidence="3" id="KW-1185">Reference proteome</keyword>
<dbReference type="PANTHER" id="PTHR37012:SF7">
    <property type="entry name" value="B-ZIP TRANSCRIPTION FACTOR (EUROFUNG)-RELATED"/>
    <property type="match status" value="1"/>
</dbReference>
<dbReference type="EMBL" id="JAGTJQ010000010">
    <property type="protein sequence ID" value="KAH7020711.1"/>
    <property type="molecule type" value="Genomic_DNA"/>
</dbReference>
<dbReference type="InterPro" id="IPR021833">
    <property type="entry name" value="DUF3425"/>
</dbReference>
<dbReference type="Pfam" id="PF11905">
    <property type="entry name" value="DUF3425"/>
    <property type="match status" value="1"/>
</dbReference>
<name>A0A9P9BK15_9PEZI</name>
<proteinExistence type="predicted"/>
<evidence type="ECO:0000256" key="1">
    <source>
        <dbReference type="SAM" id="MobiDB-lite"/>
    </source>
</evidence>
<protein>
    <recommendedName>
        <fullName evidence="4">BZIP domain-containing protein</fullName>
    </recommendedName>
</protein>
<feature type="compositionally biased region" description="Basic residues" evidence="1">
    <location>
        <begin position="19"/>
        <end position="36"/>
    </location>
</feature>
<evidence type="ECO:0000313" key="2">
    <source>
        <dbReference type="EMBL" id="KAH7020711.1"/>
    </source>
</evidence>
<accession>A0A9P9BK15</accession>
<gene>
    <name evidence="2" type="ORF">B0I36DRAFT_387582</name>
</gene>
<reference evidence="2" key="1">
    <citation type="journal article" date="2021" name="Nat. Commun.">
        <title>Genetic determinants of endophytism in the Arabidopsis root mycobiome.</title>
        <authorList>
            <person name="Mesny F."/>
            <person name="Miyauchi S."/>
            <person name="Thiergart T."/>
            <person name="Pickel B."/>
            <person name="Atanasova L."/>
            <person name="Karlsson M."/>
            <person name="Huettel B."/>
            <person name="Barry K.W."/>
            <person name="Haridas S."/>
            <person name="Chen C."/>
            <person name="Bauer D."/>
            <person name="Andreopoulos W."/>
            <person name="Pangilinan J."/>
            <person name="LaButti K."/>
            <person name="Riley R."/>
            <person name="Lipzen A."/>
            <person name="Clum A."/>
            <person name="Drula E."/>
            <person name="Henrissat B."/>
            <person name="Kohler A."/>
            <person name="Grigoriev I.V."/>
            <person name="Martin F.M."/>
            <person name="Hacquard S."/>
        </authorList>
    </citation>
    <scope>NUCLEOTIDE SEQUENCE</scope>
    <source>
        <strain evidence="2">MPI-CAGE-CH-0230</strain>
    </source>
</reference>